<feature type="region of interest" description="Disordered" evidence="4">
    <location>
        <begin position="430"/>
        <end position="477"/>
    </location>
</feature>
<dbReference type="CDD" id="cd06681">
    <property type="entry name" value="PDZ2_GRIP1-2-like"/>
    <property type="match status" value="1"/>
</dbReference>
<feature type="region of interest" description="Disordered" evidence="4">
    <location>
        <begin position="930"/>
        <end position="958"/>
    </location>
</feature>
<comment type="subcellular location">
    <subcellularLocation>
        <location evidence="1">Cytoplasm</location>
    </subcellularLocation>
</comment>
<evidence type="ECO:0000256" key="3">
    <source>
        <dbReference type="ARBA" id="ARBA00022737"/>
    </source>
</evidence>
<feature type="domain" description="PDZ" evidence="5">
    <location>
        <begin position="212"/>
        <end position="298"/>
    </location>
</feature>
<feature type="domain" description="PDZ" evidence="5">
    <location>
        <begin position="607"/>
        <end position="691"/>
    </location>
</feature>
<dbReference type="CDD" id="cd06682">
    <property type="entry name" value="PDZ5_GRIP1-2-like"/>
    <property type="match status" value="1"/>
</dbReference>
<evidence type="ECO:0000313" key="7">
    <source>
        <dbReference type="Proteomes" id="UP001321473"/>
    </source>
</evidence>
<feature type="domain" description="PDZ" evidence="5">
    <location>
        <begin position="112"/>
        <end position="195"/>
    </location>
</feature>
<dbReference type="AlphaFoldDB" id="A0AAQ4DX41"/>
<keyword evidence="2" id="KW-0963">Cytoplasm</keyword>
<gene>
    <name evidence="6" type="ORF">V5799_006187</name>
</gene>
<dbReference type="PANTHER" id="PTHR46227:SF2">
    <property type="entry name" value="FI03335P"/>
    <property type="match status" value="1"/>
</dbReference>
<feature type="domain" description="PDZ" evidence="5">
    <location>
        <begin position="1080"/>
        <end position="1163"/>
    </location>
</feature>
<dbReference type="Proteomes" id="UP001321473">
    <property type="component" value="Unassembled WGS sequence"/>
</dbReference>
<dbReference type="PANTHER" id="PTHR46227">
    <property type="entry name" value="GLUTAMATE RECEPTOR-INTERACTING PROTEIN GRIP"/>
    <property type="match status" value="1"/>
</dbReference>
<sequence length="1208" mass="129691">MNSAANGHGQCESCCCCCCCYGEQQRSGTIPRHKGGIVGGNNAFCRQAQTSASTDKRRQSSRVWRWIKRRLFALAQGEDVAYRRRTEALEDVSLTLTKRLSFINEDKRGTSTVELVKREGSTLGLIISGGIDKGTRPKVESLRPGSIAHRCDALAIGDHIVAVNGIRTSKLKHDEIVNLLKNAGDKVVLDVEYEIPSTAAEMSMCVCPKVIQVKLEKENGSFGFLIRGGTCPEKLKCRPLTITHVRPGAPADREGTIKAGDRLLAVDNINLNNASLNEAMAVLKQVEKQALLTIEYDVSVMDAVRNASGPLLVEIDKTPGAQLGATLTQVPHGEGAIVFDSIKQASIAERCGALHVGDQLLAIDGTRVDQMTAAEAMQLLKMAVGDIIRLEILPISQMALRKCPSSQSKRSAAAAGQGYASSYDTLSSMGAHSNRSAATAQGRCPLPPLPPPPPQVPSTPSSSRRGKPSRKQLPEYLSSSSNASISSVYGVPPCLFGPSQLSHTETTQVIIYADHKGFGFALQGPTPYASDPLPPVPTISSIDPRGPAERTGVVQIGDRVLTVNGQSTEGLSVEEVTQLIQQSRPRVVLDIEFDVAESVIPSSGTFTVKLAKKGPGLGITITSPKNRRPGEPLLISDIKHGSVAHRTGTLQPGDHLLAIDSVRMDNCTIEDAAQILQASEEVVKLRIRKDEAFCEEPDATGAVIFTVELARHGGPLGITISGTEEPFDPIIISGLTEGGLAERTGALHVGDRILAINGQSLRGKPLSEAILLLQNSGDVVTLKISKSPRNQGLDAHRIERPKEVSPALRRSLVATPPVPCLATTEPRPTFQPEPSSFLNLYATPIPSVDSAVESWDSYGGLEAATAAAAANGAAPTLAKVVPSTPDIARRETDVPTTVAQPSSPKQSCSNVSAELKSWERDVWGHRPPPNLTAIPGPSASNPQTFIPTSSHSAASDSGSADWSKVLEDLETCGQSKLLRQIERSIMGSLPSIAPLPNPEMHLPNPENLQYDDLYGFQSRLQSDDTSTECEFQTADHEQAPFTLSPYEVQHDGHRHGDGSVTPYPNYGGRMTAPIPIEVHRVTLFKDKVYEDFGFSVSDGLYEKGVYVNRIRPGGPADMSGILKPFDRILQVNETKTHDFDCCLTVPLMASAGDSVELIVSRPAYVNGNSSHRNYEGSAFHPWIDDNDREDCSSPHGSRPGSQILTKTL</sequence>
<dbReference type="FunFam" id="2.30.42.10:FF:000023">
    <property type="entry name" value="Glutamate receptor interacting protein 1"/>
    <property type="match status" value="1"/>
</dbReference>
<dbReference type="SUPFAM" id="SSF50156">
    <property type="entry name" value="PDZ domain-like"/>
    <property type="match status" value="7"/>
</dbReference>
<proteinExistence type="predicted"/>
<organism evidence="6 7">
    <name type="scientific">Amblyomma americanum</name>
    <name type="common">Lone star tick</name>
    <dbReference type="NCBI Taxonomy" id="6943"/>
    <lineage>
        <taxon>Eukaryota</taxon>
        <taxon>Metazoa</taxon>
        <taxon>Ecdysozoa</taxon>
        <taxon>Arthropoda</taxon>
        <taxon>Chelicerata</taxon>
        <taxon>Arachnida</taxon>
        <taxon>Acari</taxon>
        <taxon>Parasitiformes</taxon>
        <taxon>Ixodida</taxon>
        <taxon>Ixodoidea</taxon>
        <taxon>Ixodidae</taxon>
        <taxon>Amblyomminae</taxon>
        <taxon>Amblyomma</taxon>
    </lineage>
</organism>
<feature type="compositionally biased region" description="Polar residues" evidence="4">
    <location>
        <begin position="938"/>
        <end position="948"/>
    </location>
</feature>
<dbReference type="InterPro" id="IPR036034">
    <property type="entry name" value="PDZ_sf"/>
</dbReference>
<dbReference type="Gene3D" id="2.30.42.10">
    <property type="match status" value="7"/>
</dbReference>
<feature type="region of interest" description="Disordered" evidence="4">
    <location>
        <begin position="1185"/>
        <end position="1208"/>
    </location>
</feature>
<dbReference type="CDD" id="cd06684">
    <property type="entry name" value="PDZ3_GRIP1-2-like"/>
    <property type="match status" value="1"/>
</dbReference>
<feature type="domain" description="PDZ" evidence="5">
    <location>
        <begin position="508"/>
        <end position="595"/>
    </location>
</feature>
<name>A0AAQ4DX41_AMBAM</name>
<dbReference type="FunFam" id="2.30.42.10:FF:000021">
    <property type="entry name" value="Glutamate receptor interacting protein 1"/>
    <property type="match status" value="1"/>
</dbReference>
<dbReference type="CDD" id="cd06685">
    <property type="entry name" value="PDZ7_GRIP1-2-like"/>
    <property type="match status" value="1"/>
</dbReference>
<evidence type="ECO:0000259" key="5">
    <source>
        <dbReference type="PROSITE" id="PS50106"/>
    </source>
</evidence>
<evidence type="ECO:0000313" key="6">
    <source>
        <dbReference type="EMBL" id="KAK8767031.1"/>
    </source>
</evidence>
<keyword evidence="7" id="KW-1185">Reference proteome</keyword>
<protein>
    <recommendedName>
        <fullName evidence="5">PDZ domain-containing protein</fullName>
    </recommendedName>
</protein>
<dbReference type="EMBL" id="JARKHS020025797">
    <property type="protein sequence ID" value="KAK8767031.1"/>
    <property type="molecule type" value="Genomic_DNA"/>
</dbReference>
<keyword evidence="3" id="KW-0677">Repeat</keyword>
<feature type="compositionally biased region" description="Low complexity" evidence="4">
    <location>
        <begin position="949"/>
        <end position="958"/>
    </location>
</feature>
<dbReference type="GO" id="GO:0098887">
    <property type="term" value="P:neurotransmitter receptor transport, endosome to postsynaptic membrane"/>
    <property type="evidence" value="ECO:0007669"/>
    <property type="project" value="TreeGrafter"/>
</dbReference>
<dbReference type="Pfam" id="PF00595">
    <property type="entry name" value="PDZ"/>
    <property type="match status" value="7"/>
</dbReference>
<dbReference type="GO" id="GO:0005737">
    <property type="term" value="C:cytoplasm"/>
    <property type="evidence" value="ECO:0007669"/>
    <property type="project" value="UniProtKB-SubCell"/>
</dbReference>
<feature type="compositionally biased region" description="Polar residues" evidence="4">
    <location>
        <begin position="1199"/>
        <end position="1208"/>
    </location>
</feature>
<reference evidence="6 7" key="1">
    <citation type="journal article" date="2023" name="Arcadia Sci">
        <title>De novo assembly of a long-read Amblyomma americanum tick genome.</title>
        <authorList>
            <person name="Chou S."/>
            <person name="Poskanzer K.E."/>
            <person name="Rollins M."/>
            <person name="Thuy-Boun P.S."/>
        </authorList>
    </citation>
    <scope>NUCLEOTIDE SEQUENCE [LARGE SCALE GENOMIC DNA]</scope>
    <source>
        <strain evidence="6">F_SG_1</strain>
        <tissue evidence="6">Salivary glands</tissue>
    </source>
</reference>
<evidence type="ECO:0000256" key="1">
    <source>
        <dbReference type="ARBA" id="ARBA00004496"/>
    </source>
</evidence>
<feature type="compositionally biased region" description="Pro residues" evidence="4">
    <location>
        <begin position="445"/>
        <end position="457"/>
    </location>
</feature>
<dbReference type="CDD" id="cd06683">
    <property type="entry name" value="PDZ6_GRIP1-2-like"/>
    <property type="match status" value="1"/>
</dbReference>
<evidence type="ECO:0000256" key="2">
    <source>
        <dbReference type="ARBA" id="ARBA00022490"/>
    </source>
</evidence>
<dbReference type="InterPro" id="IPR043545">
    <property type="entry name" value="GRIP1/2"/>
</dbReference>
<feature type="domain" description="PDZ" evidence="5">
    <location>
        <begin position="312"/>
        <end position="381"/>
    </location>
</feature>
<evidence type="ECO:0000256" key="4">
    <source>
        <dbReference type="SAM" id="MobiDB-lite"/>
    </source>
</evidence>
<dbReference type="FunFam" id="2.30.42.10:FF:000035">
    <property type="entry name" value="Glutamate receptor interacting protein 1"/>
    <property type="match status" value="1"/>
</dbReference>
<dbReference type="InterPro" id="IPR001478">
    <property type="entry name" value="PDZ"/>
</dbReference>
<feature type="compositionally biased region" description="Polar residues" evidence="4">
    <location>
        <begin position="430"/>
        <end position="439"/>
    </location>
</feature>
<dbReference type="SMART" id="SM00228">
    <property type="entry name" value="PDZ"/>
    <property type="match status" value="7"/>
</dbReference>
<accession>A0AAQ4DX41</accession>
<dbReference type="PROSITE" id="PS50106">
    <property type="entry name" value="PDZ"/>
    <property type="match status" value="7"/>
</dbReference>
<feature type="domain" description="PDZ" evidence="5">
    <location>
        <begin position="706"/>
        <end position="788"/>
    </location>
</feature>
<comment type="caution">
    <text evidence="6">The sequence shown here is derived from an EMBL/GenBank/DDBJ whole genome shotgun (WGS) entry which is preliminary data.</text>
</comment>